<evidence type="ECO:0008006" key="4">
    <source>
        <dbReference type="Google" id="ProtNLM"/>
    </source>
</evidence>
<dbReference type="RefSeq" id="WP_151860895.1">
    <property type="nucleotide sequence ID" value="NZ_WBZC01000022.1"/>
</dbReference>
<protein>
    <recommendedName>
        <fullName evidence="4">TerB family tellurite resistance protein</fullName>
    </recommendedName>
</protein>
<evidence type="ECO:0000313" key="3">
    <source>
        <dbReference type="Proteomes" id="UP000432715"/>
    </source>
</evidence>
<comment type="caution">
    <text evidence="2">The sequence shown here is derived from an EMBL/GenBank/DDBJ whole genome shotgun (WGS) entry which is preliminary data.</text>
</comment>
<evidence type="ECO:0000313" key="2">
    <source>
        <dbReference type="EMBL" id="KAB3535332.1"/>
    </source>
</evidence>
<gene>
    <name evidence="2" type="ORF">F8154_07000</name>
</gene>
<name>A0A6I0F228_9FIRM</name>
<dbReference type="Proteomes" id="UP000432715">
    <property type="component" value="Unassembled WGS sequence"/>
</dbReference>
<sequence>MYKEKVRSLDNLPSKTKLTYCKLLSLMVTTDGELNQLKVAELYRLMANIKLNSCMRERVIEYILSQEKEPLEEMCTKALADLNQQEQNILRFSLMKDLINVMKADHSENQEEKDYLSKIQSIYKITDEQLSFFTEEYQKDKAFNLNAEKDIALMIKNTTVKALAIGIPITAVYFSGCYKGLGPIGILSGLLGLSRMKPHKKKSYSTGLAISIAMGFATYYSLKWLVNLDSQNQMKLRNLLMEEMKKIHERGIAYINEDINSINARLTHDEDTNKIIMLQEVLLHLEKAKGTLENTEPHLI</sequence>
<proteinExistence type="predicted"/>
<dbReference type="Gene3D" id="1.10.3680.10">
    <property type="entry name" value="TerB-like"/>
    <property type="match status" value="1"/>
</dbReference>
<dbReference type="OrthoDB" id="1955363at2"/>
<feature type="transmembrane region" description="Helical" evidence="1">
    <location>
        <begin position="204"/>
        <end position="222"/>
    </location>
</feature>
<keyword evidence="1" id="KW-0812">Transmembrane</keyword>
<dbReference type="InterPro" id="IPR029024">
    <property type="entry name" value="TerB-like"/>
</dbReference>
<keyword evidence="1" id="KW-0472">Membrane</keyword>
<evidence type="ECO:0000256" key="1">
    <source>
        <dbReference type="SAM" id="Phobius"/>
    </source>
</evidence>
<dbReference type="SUPFAM" id="SSF158682">
    <property type="entry name" value="TerB-like"/>
    <property type="match status" value="1"/>
</dbReference>
<dbReference type="AlphaFoldDB" id="A0A6I0F228"/>
<keyword evidence="3" id="KW-1185">Reference proteome</keyword>
<keyword evidence="1" id="KW-1133">Transmembrane helix</keyword>
<dbReference type="EMBL" id="WBZC01000022">
    <property type="protein sequence ID" value="KAB3535332.1"/>
    <property type="molecule type" value="Genomic_DNA"/>
</dbReference>
<reference evidence="2 3" key="1">
    <citation type="submission" date="2019-10" db="EMBL/GenBank/DDBJ databases">
        <title>Alkaliphilus serpentinus sp. nov. and Alkaliphilus pronyensis sp. nov., two novel anaerobic alkaliphilic species isolated from the serpentinized-hosted hydrothermal field of the Prony Bay (New Caledonia).</title>
        <authorList>
            <person name="Postec A."/>
        </authorList>
    </citation>
    <scope>NUCLEOTIDE SEQUENCE [LARGE SCALE GENOMIC DNA]</scope>
    <source>
        <strain evidence="2 3">LacV</strain>
    </source>
</reference>
<accession>A0A6I0F228</accession>
<organism evidence="2 3">
    <name type="scientific">Alkaliphilus pronyensis</name>
    <dbReference type="NCBI Taxonomy" id="1482732"/>
    <lineage>
        <taxon>Bacteria</taxon>
        <taxon>Bacillati</taxon>
        <taxon>Bacillota</taxon>
        <taxon>Clostridia</taxon>
        <taxon>Peptostreptococcales</taxon>
        <taxon>Natronincolaceae</taxon>
        <taxon>Alkaliphilus</taxon>
    </lineage>
</organism>